<dbReference type="RefSeq" id="WP_345455281.1">
    <property type="nucleotide sequence ID" value="NZ_BAABKG010000001.1"/>
</dbReference>
<keyword evidence="3" id="KW-1185">Reference proteome</keyword>
<proteinExistence type="predicted"/>
<protein>
    <submittedName>
        <fullName evidence="2">Acyl-CoA dehydrogenase</fullName>
    </submittedName>
</protein>
<evidence type="ECO:0000313" key="3">
    <source>
        <dbReference type="Proteomes" id="UP001500221"/>
    </source>
</evidence>
<evidence type="ECO:0000256" key="1">
    <source>
        <dbReference type="SAM" id="Phobius"/>
    </source>
</evidence>
<dbReference type="EMBL" id="BAABKG010000001">
    <property type="protein sequence ID" value="GAA5144000.1"/>
    <property type="molecule type" value="Genomic_DNA"/>
</dbReference>
<organism evidence="2 3">
    <name type="scientific">Nocardioides marinquilinus</name>
    <dbReference type="NCBI Taxonomy" id="1210400"/>
    <lineage>
        <taxon>Bacteria</taxon>
        <taxon>Bacillati</taxon>
        <taxon>Actinomycetota</taxon>
        <taxon>Actinomycetes</taxon>
        <taxon>Propionibacteriales</taxon>
        <taxon>Nocardioidaceae</taxon>
        <taxon>Nocardioides</taxon>
    </lineage>
</organism>
<keyword evidence="1" id="KW-0472">Membrane</keyword>
<reference evidence="3" key="1">
    <citation type="journal article" date="2019" name="Int. J. Syst. Evol. Microbiol.">
        <title>The Global Catalogue of Microorganisms (GCM) 10K type strain sequencing project: providing services to taxonomists for standard genome sequencing and annotation.</title>
        <authorList>
            <consortium name="The Broad Institute Genomics Platform"/>
            <consortium name="The Broad Institute Genome Sequencing Center for Infectious Disease"/>
            <person name="Wu L."/>
            <person name="Ma J."/>
        </authorList>
    </citation>
    <scope>NUCLEOTIDE SEQUENCE [LARGE SCALE GENOMIC DNA]</scope>
    <source>
        <strain evidence="3">JCM 18459</strain>
    </source>
</reference>
<accession>A0ABP9PBK1</accession>
<sequence>MTTEPVRLAPGPSADDDLLRLEVGRDVDAALGLATWLGPRVPRPGSGRTRLLWEVLATLGAADLQAARVVEPHLDALAVLAEHGPWPRPPDGSTWGVFAAEGPGVRVEASDGVLRGTKPWCSLADRLSHALVTGWVGEARQLFAVDLRHPTAGAAPGEWAAHGLPGVRSTGVSFDATPATPVGDPGWYLRRDGFAWGGMGVAAVWFGGAVGLARRLRQQADRRPPDDVALLHLGAVDVALHGAGRVLAAAADDVDAGRAAGAAGAVLAQRVRGVVARAAEEVLARVGHALGPGPLAAEADHAARVADLTLYLRQHHAERDDVALGRLLLDGAPW</sequence>
<feature type="transmembrane region" description="Helical" evidence="1">
    <location>
        <begin position="194"/>
        <end position="213"/>
    </location>
</feature>
<keyword evidence="1" id="KW-1133">Transmembrane helix</keyword>
<evidence type="ECO:0000313" key="2">
    <source>
        <dbReference type="EMBL" id="GAA5144000.1"/>
    </source>
</evidence>
<dbReference type="SUPFAM" id="SSF56645">
    <property type="entry name" value="Acyl-CoA dehydrogenase NM domain-like"/>
    <property type="match status" value="1"/>
</dbReference>
<gene>
    <name evidence="2" type="ORF">GCM10023340_10740</name>
</gene>
<comment type="caution">
    <text evidence="2">The sequence shown here is derived from an EMBL/GenBank/DDBJ whole genome shotgun (WGS) entry which is preliminary data.</text>
</comment>
<keyword evidence="1" id="KW-0812">Transmembrane</keyword>
<dbReference type="Proteomes" id="UP001500221">
    <property type="component" value="Unassembled WGS sequence"/>
</dbReference>
<name>A0ABP9PBK1_9ACTN</name>
<dbReference type="InterPro" id="IPR009100">
    <property type="entry name" value="AcylCoA_DH/oxidase_NM_dom_sf"/>
</dbReference>